<evidence type="ECO:0000259" key="3">
    <source>
        <dbReference type="Pfam" id="PF23188"/>
    </source>
</evidence>
<feature type="transmembrane region" description="Helical" evidence="2">
    <location>
        <begin position="359"/>
        <end position="381"/>
    </location>
</feature>
<proteinExistence type="predicted"/>
<dbReference type="InterPro" id="IPR027272">
    <property type="entry name" value="Piezo"/>
</dbReference>
<evidence type="ECO:0000256" key="2">
    <source>
        <dbReference type="SAM" id="Phobius"/>
    </source>
</evidence>
<reference evidence="5 6" key="1">
    <citation type="journal article" date="2018" name="Gigascience">
        <title>Genomes of trombidid mites reveal novel predicted allergens and laterally-transferred genes associated with secondary metabolism.</title>
        <authorList>
            <person name="Dong X."/>
            <person name="Chaisiri K."/>
            <person name="Xia D."/>
            <person name="Armstrong S.D."/>
            <person name="Fang Y."/>
            <person name="Donnelly M.J."/>
            <person name="Kadowaki T."/>
            <person name="McGarry J.W."/>
            <person name="Darby A.C."/>
            <person name="Makepeace B.L."/>
        </authorList>
    </citation>
    <scope>NUCLEOTIDE SEQUENCE [LARGE SCALE GENOMIC DNA]</scope>
    <source>
        <strain evidence="5">UoL-UT</strain>
    </source>
</reference>
<name>A0A443S1R6_9ACAR</name>
<keyword evidence="2" id="KW-1133">Transmembrane helix</keyword>
<feature type="transmembrane region" description="Helical" evidence="2">
    <location>
        <begin position="330"/>
        <end position="350"/>
    </location>
</feature>
<keyword evidence="2" id="KW-0812">Transmembrane</keyword>
<protein>
    <submittedName>
        <fullName evidence="5">Piezo-type mechanosensitive ion channel component 2-like protein</fullName>
    </submittedName>
</protein>
<feature type="compositionally biased region" description="Basic and acidic residues" evidence="1">
    <location>
        <begin position="22"/>
        <end position="33"/>
    </location>
</feature>
<feature type="domain" description="Piezo transmembrane helical unit" evidence="3">
    <location>
        <begin position="59"/>
        <end position="176"/>
    </location>
</feature>
<dbReference type="EMBL" id="NCKV01012286">
    <property type="protein sequence ID" value="RWS21421.1"/>
    <property type="molecule type" value="Genomic_DNA"/>
</dbReference>
<evidence type="ECO:0000313" key="5">
    <source>
        <dbReference type="EMBL" id="RWS21421.1"/>
    </source>
</evidence>
<dbReference type="Pfam" id="PF24874">
    <property type="entry name" value="Piezo_THU9_anchor"/>
    <property type="match status" value="1"/>
</dbReference>
<dbReference type="OrthoDB" id="303066at2759"/>
<feature type="region of interest" description="Disordered" evidence="1">
    <location>
        <begin position="203"/>
        <end position="243"/>
    </location>
</feature>
<keyword evidence="6" id="KW-1185">Reference proteome</keyword>
<feature type="domain" description="Piezo THU9 and anchor" evidence="4">
    <location>
        <begin position="286"/>
        <end position="525"/>
    </location>
</feature>
<gene>
    <name evidence="5" type="ORF">B4U80_08063</name>
</gene>
<accession>A0A443S1R6</accession>
<organism evidence="5 6">
    <name type="scientific">Leptotrombidium deliense</name>
    <dbReference type="NCBI Taxonomy" id="299467"/>
    <lineage>
        <taxon>Eukaryota</taxon>
        <taxon>Metazoa</taxon>
        <taxon>Ecdysozoa</taxon>
        <taxon>Arthropoda</taxon>
        <taxon>Chelicerata</taxon>
        <taxon>Arachnida</taxon>
        <taxon>Acari</taxon>
        <taxon>Acariformes</taxon>
        <taxon>Trombidiformes</taxon>
        <taxon>Prostigmata</taxon>
        <taxon>Anystina</taxon>
        <taxon>Parasitengona</taxon>
        <taxon>Trombiculoidea</taxon>
        <taxon>Trombiculidae</taxon>
        <taxon>Leptotrombidium</taxon>
    </lineage>
</organism>
<evidence type="ECO:0000259" key="4">
    <source>
        <dbReference type="Pfam" id="PF24874"/>
    </source>
</evidence>
<feature type="non-terminal residue" evidence="5">
    <location>
        <position position="591"/>
    </location>
</feature>
<dbReference type="VEuPathDB" id="VectorBase:LDEU010619"/>
<feature type="transmembrane region" description="Helical" evidence="2">
    <location>
        <begin position="78"/>
        <end position="97"/>
    </location>
</feature>
<feature type="transmembrane region" description="Helical" evidence="2">
    <location>
        <begin position="150"/>
        <end position="169"/>
    </location>
</feature>
<dbReference type="STRING" id="299467.A0A443S1R6"/>
<dbReference type="Proteomes" id="UP000288716">
    <property type="component" value="Unassembled WGS sequence"/>
</dbReference>
<dbReference type="PANTHER" id="PTHR47049">
    <property type="entry name" value="PIEZO-TYPE MECHANOSENSITIVE ION CHANNEL HOMOLOG"/>
    <property type="match status" value="1"/>
</dbReference>
<feature type="transmembrane region" description="Helical" evidence="2">
    <location>
        <begin position="104"/>
        <end position="122"/>
    </location>
</feature>
<dbReference type="AlphaFoldDB" id="A0A443S1R6"/>
<feature type="region of interest" description="Disordered" evidence="1">
    <location>
        <begin position="1"/>
        <end position="39"/>
    </location>
</feature>
<dbReference type="GO" id="GO:0008381">
    <property type="term" value="F:mechanosensitive monoatomic ion channel activity"/>
    <property type="evidence" value="ECO:0007669"/>
    <property type="project" value="InterPro"/>
</dbReference>
<feature type="transmembrane region" description="Helical" evidence="2">
    <location>
        <begin position="393"/>
        <end position="408"/>
    </location>
</feature>
<dbReference type="PANTHER" id="PTHR47049:SF2">
    <property type="entry name" value="PIEZO-TYPE MECHANOSENSITIVE ION CHANNEL HOMOLOG"/>
    <property type="match status" value="1"/>
</dbReference>
<dbReference type="InterPro" id="IPR056768">
    <property type="entry name" value="THU_Piezo"/>
</dbReference>
<evidence type="ECO:0000313" key="6">
    <source>
        <dbReference type="Proteomes" id="UP000288716"/>
    </source>
</evidence>
<feature type="compositionally biased region" description="Basic and acidic residues" evidence="1">
    <location>
        <begin position="1"/>
        <end position="14"/>
    </location>
</feature>
<dbReference type="InterPro" id="IPR056770">
    <property type="entry name" value="Piezo_THU9_anchor"/>
</dbReference>
<feature type="transmembrane region" description="Helical" evidence="2">
    <location>
        <begin position="288"/>
        <end position="310"/>
    </location>
</feature>
<dbReference type="Pfam" id="PF23188">
    <property type="entry name" value="THU_Piezo1"/>
    <property type="match status" value="1"/>
</dbReference>
<feature type="transmembrane region" description="Helical" evidence="2">
    <location>
        <begin position="428"/>
        <end position="446"/>
    </location>
</feature>
<feature type="transmembrane region" description="Helical" evidence="2">
    <location>
        <begin position="503"/>
        <end position="526"/>
    </location>
</feature>
<keyword evidence="2" id="KW-0472">Membrane</keyword>
<evidence type="ECO:0000256" key="1">
    <source>
        <dbReference type="SAM" id="MobiDB-lite"/>
    </source>
</evidence>
<feature type="non-terminal residue" evidence="5">
    <location>
        <position position="1"/>
    </location>
</feature>
<comment type="caution">
    <text evidence="5">The sequence shown here is derived from an EMBL/GenBank/DDBJ whole genome shotgun (WGS) entry which is preliminary data.</text>
</comment>
<feature type="compositionally biased region" description="Acidic residues" evidence="1">
    <location>
        <begin position="231"/>
        <end position="243"/>
    </location>
</feature>
<dbReference type="GO" id="GO:0016020">
    <property type="term" value="C:membrane"/>
    <property type="evidence" value="ECO:0007669"/>
    <property type="project" value="InterPro"/>
</dbReference>
<sequence>PQSDKGKGSRDSVLKQKSYISSEKKLKTDRSPSDDEEDAYGLHSNSLVRFTRSLCYAIVSQSEVLCYSLVVINQIINGSLLSLPLPLMVFMWGCLSVPRPTKTFWISVITYTEVIVIAKYIFNFRWVWKDVGSIPGWFPRFIGVEESVSLQYYFDLALLLVLFFHRFMLKTLGLWDLEVDFIKPKSKEASVDGTLSSPMISKEETVSRPGLRKRKVPTPPQSSPSLKEDEEKCEDTSEDADDIGEGDTVFQVLEASASFSETVTRIFRPIEVFFQRILHPDFRIARDLYSPMFFCDFINFFIVVFGYNSFGSGNSTASITTYFEENRVPILFLLMLLAQFLCILIDRALYLRKNIKGRLIFHVIIVVIIHLWLFIVLPSIADKQSSPFNNTPPKLWYIFKAIYLLLSAKQIKSGYPTRILGNCFAKKYSILNLYLFKGYTMIPFLYDMRLIMDWVWTDSSLNLEEWAIMEDMFKQLFERKCTLNFEAKFPEPEGLSRRRPPKYFHGGAYLLMIILAIWIPLVLFALGSTVGSSLNPVTASITIEFVGYQRLFKMSATGNQLMEINAKDWKALNQKFDDANAASFLTNYDQT</sequence>